<keyword evidence="5 12" id="KW-0732">Signal</keyword>
<feature type="compositionally biased region" description="Polar residues" evidence="13">
    <location>
        <begin position="280"/>
        <end position="292"/>
    </location>
</feature>
<feature type="compositionally biased region" description="Basic residues" evidence="13">
    <location>
        <begin position="297"/>
        <end position="310"/>
    </location>
</feature>
<feature type="transmembrane region" description="Helical" evidence="12">
    <location>
        <begin position="176"/>
        <end position="193"/>
    </location>
</feature>
<evidence type="ECO:0000256" key="2">
    <source>
        <dbReference type="ARBA" id="ARBA00022448"/>
    </source>
</evidence>
<evidence type="ECO:0000256" key="11">
    <source>
        <dbReference type="ARBA" id="ARBA00023288"/>
    </source>
</evidence>
<dbReference type="CDD" id="cd20070">
    <property type="entry name" value="5TM_YidC_Alb3"/>
    <property type="match status" value="1"/>
</dbReference>
<evidence type="ECO:0000256" key="1">
    <source>
        <dbReference type="ARBA" id="ARBA00004651"/>
    </source>
</evidence>
<dbReference type="NCBIfam" id="TIGR03592">
    <property type="entry name" value="yidC_oxa1_cterm"/>
    <property type="match status" value="1"/>
</dbReference>
<dbReference type="InterPro" id="IPR028055">
    <property type="entry name" value="YidC/Oxa/ALB_C"/>
</dbReference>
<evidence type="ECO:0000256" key="10">
    <source>
        <dbReference type="ARBA" id="ARBA00023186"/>
    </source>
</evidence>
<accession>A0ABW1TAN6</accession>
<evidence type="ECO:0000256" key="13">
    <source>
        <dbReference type="SAM" id="MobiDB-lite"/>
    </source>
</evidence>
<feature type="transmembrane region" description="Helical" evidence="12">
    <location>
        <begin position="228"/>
        <end position="249"/>
    </location>
</feature>
<dbReference type="RefSeq" id="WP_137631644.1">
    <property type="nucleotide sequence ID" value="NZ_BJDO01000047.1"/>
</dbReference>
<keyword evidence="4 12" id="KW-0812">Transmembrane</keyword>
<evidence type="ECO:0000256" key="8">
    <source>
        <dbReference type="ARBA" id="ARBA00023136"/>
    </source>
</evidence>
<dbReference type="SUPFAM" id="SSF103473">
    <property type="entry name" value="MFS general substrate transporter"/>
    <property type="match status" value="1"/>
</dbReference>
<keyword evidence="3 12" id="KW-1003">Cell membrane</keyword>
<gene>
    <name evidence="12 15" type="primary">yidC</name>
    <name evidence="15" type="ORF">ACFP1H_05900</name>
</gene>
<dbReference type="InterPro" id="IPR036259">
    <property type="entry name" value="MFS_trans_sf"/>
</dbReference>
<keyword evidence="11 12" id="KW-0449">Lipoprotein</keyword>
<name>A0ABW1TAN6_9LACO</name>
<keyword evidence="9" id="KW-0564">Palmitate</keyword>
<evidence type="ECO:0000256" key="6">
    <source>
        <dbReference type="ARBA" id="ARBA00022927"/>
    </source>
</evidence>
<dbReference type="InterPro" id="IPR047196">
    <property type="entry name" value="YidC_ALB_C"/>
</dbReference>
<comment type="similarity">
    <text evidence="12">Belongs to the OXA1/ALB3/YidC family. Type 2 subfamily.</text>
</comment>
<evidence type="ECO:0000256" key="3">
    <source>
        <dbReference type="ARBA" id="ARBA00022475"/>
    </source>
</evidence>
<feature type="compositionally biased region" description="Low complexity" evidence="13">
    <location>
        <begin position="314"/>
        <end position="331"/>
    </location>
</feature>
<protein>
    <recommendedName>
        <fullName evidence="12">Membrane protein insertase YidC</fullName>
    </recommendedName>
    <alternativeName>
        <fullName evidence="12">Foldase YidC</fullName>
    </alternativeName>
    <alternativeName>
        <fullName evidence="12">Membrane integrase YidC</fullName>
    </alternativeName>
    <alternativeName>
        <fullName evidence="12">Membrane protein YidC</fullName>
    </alternativeName>
</protein>
<keyword evidence="16" id="KW-1185">Reference proteome</keyword>
<evidence type="ECO:0000256" key="5">
    <source>
        <dbReference type="ARBA" id="ARBA00022729"/>
    </source>
</evidence>
<keyword evidence="8 12" id="KW-0472">Membrane</keyword>
<evidence type="ECO:0000259" key="14">
    <source>
        <dbReference type="Pfam" id="PF02096"/>
    </source>
</evidence>
<evidence type="ECO:0000256" key="7">
    <source>
        <dbReference type="ARBA" id="ARBA00022989"/>
    </source>
</evidence>
<proteinExistence type="inferred from homology"/>
<evidence type="ECO:0000256" key="9">
    <source>
        <dbReference type="ARBA" id="ARBA00023139"/>
    </source>
</evidence>
<dbReference type="PROSITE" id="PS51257">
    <property type="entry name" value="PROKAR_LIPOPROTEIN"/>
    <property type="match status" value="1"/>
</dbReference>
<evidence type="ECO:0000256" key="12">
    <source>
        <dbReference type="HAMAP-Rule" id="MF_01811"/>
    </source>
</evidence>
<evidence type="ECO:0000313" key="15">
    <source>
        <dbReference type="EMBL" id="MFC6254116.1"/>
    </source>
</evidence>
<dbReference type="EMBL" id="JBHSSA010000047">
    <property type="protein sequence ID" value="MFC6254116.1"/>
    <property type="molecule type" value="Genomic_DNA"/>
</dbReference>
<comment type="caution">
    <text evidence="15">The sequence shown here is derived from an EMBL/GenBank/DDBJ whole genome shotgun (WGS) entry which is preliminary data.</text>
</comment>
<comment type="subcellular location">
    <subcellularLocation>
        <location evidence="1 12">Cell membrane</location>
        <topology evidence="1 12">Multi-pass membrane protein</topology>
    </subcellularLocation>
</comment>
<comment type="function">
    <text evidence="12">Required for the insertion and/or proper folding and/or complex formation of integral membrane proteins into the membrane. Involved in integration of membrane proteins that insert both dependently and independently of the Sec translocase complex, as well as at least some lipoproteins.</text>
</comment>
<dbReference type="InterPro" id="IPR023060">
    <property type="entry name" value="YidC/YidC1/YidC2_Firmicutes"/>
</dbReference>
<dbReference type="Proteomes" id="UP001596190">
    <property type="component" value="Unassembled WGS sequence"/>
</dbReference>
<dbReference type="HAMAP" id="MF_01811">
    <property type="entry name" value="YidC_type2"/>
    <property type="match status" value="1"/>
</dbReference>
<keyword evidence="2 12" id="KW-0813">Transport</keyword>
<keyword evidence="7 12" id="KW-1133">Transmembrane helix</keyword>
<organism evidence="15 16">
    <name type="scientific">Secundilactobacillus hailunensis</name>
    <dbReference type="NCBI Taxonomy" id="2559923"/>
    <lineage>
        <taxon>Bacteria</taxon>
        <taxon>Bacillati</taxon>
        <taxon>Bacillota</taxon>
        <taxon>Bacilli</taxon>
        <taxon>Lactobacillales</taxon>
        <taxon>Lactobacillaceae</taxon>
        <taxon>Secundilactobacillus</taxon>
    </lineage>
</organism>
<dbReference type="Pfam" id="PF02096">
    <property type="entry name" value="60KD_IMP"/>
    <property type="match status" value="1"/>
</dbReference>
<feature type="domain" description="Membrane insertase YidC/Oxa/ALB C-terminal" evidence="14">
    <location>
        <begin position="59"/>
        <end position="247"/>
    </location>
</feature>
<sequence>MKSKKPVQLGLALSALLLLLSGCVQRTKGGKPYGIVYDYLAVPGQHVMEWLANMLGHSYGWAIIVVTVVVRMVLLPLMVRQLRTSTVQQEKISAIKPQMTEIQNRQKTATTQEEKNAAGQEMMALYSQNGISMTGGIGCLPLLIQMPIFAALYAAIQYSPELSSSTFMGIPLGKSSVLLAILSFLVYLLQGYLSMIGMPADQRKAMRMTMVVSPVMILFFTISTSAGLGLYFFIGGIFACVQTLIINLYRPRIRREIEAEMKKNPPKVVKPKPVVAAGPSTATSAPKPSTVSQDKRNRNRNAGKQQHKPKPVVAAEPSSTTASSPKTSTASQDKRNQNRNAGKQRHD</sequence>
<feature type="region of interest" description="Disordered" evidence="13">
    <location>
        <begin position="264"/>
        <end position="347"/>
    </location>
</feature>
<dbReference type="PANTHER" id="PTHR12428">
    <property type="entry name" value="OXA1"/>
    <property type="match status" value="1"/>
</dbReference>
<dbReference type="PANTHER" id="PTHR12428:SF65">
    <property type="entry name" value="CYTOCHROME C OXIDASE ASSEMBLY PROTEIN COX18, MITOCHONDRIAL"/>
    <property type="match status" value="1"/>
</dbReference>
<evidence type="ECO:0000256" key="4">
    <source>
        <dbReference type="ARBA" id="ARBA00022692"/>
    </source>
</evidence>
<keyword evidence="6 12" id="KW-0653">Protein transport</keyword>
<evidence type="ECO:0000313" key="16">
    <source>
        <dbReference type="Proteomes" id="UP001596190"/>
    </source>
</evidence>
<feature type="transmembrane region" description="Helical" evidence="12">
    <location>
        <begin position="131"/>
        <end position="156"/>
    </location>
</feature>
<dbReference type="PRINTS" id="PR00701">
    <property type="entry name" value="60KDINNERMP"/>
</dbReference>
<reference evidence="16" key="1">
    <citation type="journal article" date="2019" name="Int. J. Syst. Evol. Microbiol.">
        <title>The Global Catalogue of Microorganisms (GCM) 10K type strain sequencing project: providing services to taxonomists for standard genome sequencing and annotation.</title>
        <authorList>
            <consortium name="The Broad Institute Genomics Platform"/>
            <consortium name="The Broad Institute Genome Sequencing Center for Infectious Disease"/>
            <person name="Wu L."/>
            <person name="Ma J."/>
        </authorList>
    </citation>
    <scope>NUCLEOTIDE SEQUENCE [LARGE SCALE GENOMIC DNA]</scope>
    <source>
        <strain evidence="16">CCM 8950</strain>
    </source>
</reference>
<keyword evidence="10 12" id="KW-0143">Chaperone</keyword>
<dbReference type="InterPro" id="IPR001708">
    <property type="entry name" value="YidC/ALB3/OXA1/COX18"/>
</dbReference>
<feature type="transmembrane region" description="Helical" evidence="12">
    <location>
        <begin position="58"/>
        <end position="79"/>
    </location>
</feature>